<feature type="transmembrane region" description="Helical" evidence="5">
    <location>
        <begin position="406"/>
        <end position="426"/>
    </location>
</feature>
<keyword evidence="2 5" id="KW-0812">Transmembrane</keyword>
<feature type="transmembrane region" description="Helical" evidence="5">
    <location>
        <begin position="343"/>
        <end position="365"/>
    </location>
</feature>
<evidence type="ECO:0000313" key="8">
    <source>
        <dbReference type="Proteomes" id="UP000183046"/>
    </source>
</evidence>
<comment type="subcellular location">
    <subcellularLocation>
        <location evidence="1">Membrane</location>
        <topology evidence="1">Multi-pass membrane protein</topology>
    </subcellularLocation>
</comment>
<dbReference type="InterPro" id="IPR011701">
    <property type="entry name" value="MFS"/>
</dbReference>
<evidence type="ECO:0000256" key="3">
    <source>
        <dbReference type="ARBA" id="ARBA00022989"/>
    </source>
</evidence>
<comment type="caution">
    <text evidence="7">The sequence shown here is derived from an EMBL/GenBank/DDBJ whole genome shotgun (WGS) entry which is preliminary data.</text>
</comment>
<feature type="transmembrane region" description="Helical" evidence="5">
    <location>
        <begin position="69"/>
        <end position="88"/>
    </location>
</feature>
<keyword evidence="3 5" id="KW-1133">Transmembrane helix</keyword>
<evidence type="ECO:0000256" key="1">
    <source>
        <dbReference type="ARBA" id="ARBA00004141"/>
    </source>
</evidence>
<evidence type="ECO:0000256" key="4">
    <source>
        <dbReference type="ARBA" id="ARBA00023136"/>
    </source>
</evidence>
<accession>A0A1G5M858</accession>
<sequence>MKSMTKAPGALAPAAHTPRWLPRAHPVSWQMLGITTLAMLMISVDRQLLPTVLPAIMQEFGLDAAQGGWLSSLSFVGTLVGALVVGVLADSVGTGHRRAWSWVGACALTIGSAFATVYARSLGALQVLRFTMGLGTGAMEPVNIAVASEFWQKENRGFALGVHHTGMPLGQFVGPVLMGLILANGDWRATFLWIPLIGLPIILLQLYLGRRRNEEQVYAWIREQRLTVPVDTAAPVSRNPLSNLRQAFAERNVRLCLLMNFLFLWTEMGVATFLTYQLTSQLGLSLAEAAVISGASGLVGWAGQIFWGTLSDHRGRKFALGILTVGFSICVALCMFIDSRAMAWTLLLAWGLFRNSPYVVLYSLAVDSSPRAAGSGLGLLIGVGLGLAGFLVGPVAGYVIEHFGWHWSYAMLALSCLLVLIPLRFVEETQHGAT</sequence>
<protein>
    <submittedName>
        <fullName evidence="7">Predicted arabinose efflux permease, MFS family</fullName>
    </submittedName>
</protein>
<evidence type="ECO:0000259" key="6">
    <source>
        <dbReference type="PROSITE" id="PS50850"/>
    </source>
</evidence>
<dbReference type="InterPro" id="IPR036259">
    <property type="entry name" value="MFS_trans_sf"/>
</dbReference>
<feature type="transmembrane region" description="Helical" evidence="5">
    <location>
        <begin position="100"/>
        <end position="119"/>
    </location>
</feature>
<dbReference type="PROSITE" id="PS50850">
    <property type="entry name" value="MFS"/>
    <property type="match status" value="1"/>
</dbReference>
<evidence type="ECO:0000256" key="2">
    <source>
        <dbReference type="ARBA" id="ARBA00022692"/>
    </source>
</evidence>
<dbReference type="EMBL" id="FMWB01000001">
    <property type="protein sequence ID" value="SCZ20941.1"/>
    <property type="molecule type" value="Genomic_DNA"/>
</dbReference>
<proteinExistence type="predicted"/>
<organism evidence="7 8">
    <name type="scientific">Pseudomonas oryzihabitans</name>
    <dbReference type="NCBI Taxonomy" id="47885"/>
    <lineage>
        <taxon>Bacteria</taxon>
        <taxon>Pseudomonadati</taxon>
        <taxon>Pseudomonadota</taxon>
        <taxon>Gammaproteobacteria</taxon>
        <taxon>Pseudomonadales</taxon>
        <taxon>Pseudomonadaceae</taxon>
        <taxon>Pseudomonas</taxon>
    </lineage>
</organism>
<gene>
    <name evidence="7" type="ORF">SAMN05216279_101287</name>
</gene>
<feature type="domain" description="Major facilitator superfamily (MFS) profile" evidence="6">
    <location>
        <begin position="31"/>
        <end position="431"/>
    </location>
</feature>
<dbReference type="InterPro" id="IPR020846">
    <property type="entry name" value="MFS_dom"/>
</dbReference>
<dbReference type="Pfam" id="PF07690">
    <property type="entry name" value="MFS_1"/>
    <property type="match status" value="1"/>
</dbReference>
<dbReference type="PANTHER" id="PTHR23508:SF10">
    <property type="entry name" value="CARBOXYLIC ACID TRANSPORTER PROTEIN HOMOLOG"/>
    <property type="match status" value="1"/>
</dbReference>
<reference evidence="8" key="1">
    <citation type="submission" date="2016-10" db="EMBL/GenBank/DDBJ databases">
        <authorList>
            <person name="de Groot N.N."/>
        </authorList>
    </citation>
    <scope>NUCLEOTIDE SEQUENCE [LARGE SCALE GENOMIC DNA]</scope>
    <source>
        <strain evidence="8">DSM 15758</strain>
    </source>
</reference>
<dbReference type="Gene3D" id="1.20.1250.20">
    <property type="entry name" value="MFS general substrate transporter like domains"/>
    <property type="match status" value="2"/>
</dbReference>
<feature type="transmembrane region" description="Helical" evidence="5">
    <location>
        <begin position="377"/>
        <end position="400"/>
    </location>
</feature>
<feature type="transmembrane region" description="Helical" evidence="5">
    <location>
        <begin position="190"/>
        <end position="208"/>
    </location>
</feature>
<dbReference type="AlphaFoldDB" id="A0A1G5M858"/>
<dbReference type="SUPFAM" id="SSF103473">
    <property type="entry name" value="MFS general substrate transporter"/>
    <property type="match status" value="1"/>
</dbReference>
<dbReference type="GO" id="GO:0005886">
    <property type="term" value="C:plasma membrane"/>
    <property type="evidence" value="ECO:0007669"/>
    <property type="project" value="TreeGrafter"/>
</dbReference>
<evidence type="ECO:0000313" key="7">
    <source>
        <dbReference type="EMBL" id="SCZ20941.1"/>
    </source>
</evidence>
<feature type="transmembrane region" description="Helical" evidence="5">
    <location>
        <begin position="255"/>
        <end position="276"/>
    </location>
</feature>
<dbReference type="GO" id="GO:0046943">
    <property type="term" value="F:carboxylic acid transmembrane transporter activity"/>
    <property type="evidence" value="ECO:0007669"/>
    <property type="project" value="TreeGrafter"/>
</dbReference>
<evidence type="ECO:0000256" key="5">
    <source>
        <dbReference type="SAM" id="Phobius"/>
    </source>
</evidence>
<feature type="transmembrane region" description="Helical" evidence="5">
    <location>
        <begin position="282"/>
        <end position="306"/>
    </location>
</feature>
<feature type="transmembrane region" description="Helical" evidence="5">
    <location>
        <begin position="318"/>
        <end position="337"/>
    </location>
</feature>
<dbReference type="PANTHER" id="PTHR23508">
    <property type="entry name" value="CARBOXYLIC ACID TRANSPORTER PROTEIN HOMOLOG"/>
    <property type="match status" value="1"/>
</dbReference>
<dbReference type="eggNOG" id="COG2271">
    <property type="taxonomic scope" value="Bacteria"/>
</dbReference>
<keyword evidence="4 5" id="KW-0472">Membrane</keyword>
<name>A0A1G5M858_9PSED</name>
<dbReference type="Proteomes" id="UP000183046">
    <property type="component" value="Unassembled WGS sequence"/>
</dbReference>